<organism evidence="2 3">
    <name type="scientific">Stylophora pistillata</name>
    <name type="common">Smooth cauliflower coral</name>
    <dbReference type="NCBI Taxonomy" id="50429"/>
    <lineage>
        <taxon>Eukaryota</taxon>
        <taxon>Metazoa</taxon>
        <taxon>Cnidaria</taxon>
        <taxon>Anthozoa</taxon>
        <taxon>Hexacorallia</taxon>
        <taxon>Scleractinia</taxon>
        <taxon>Astrocoeniina</taxon>
        <taxon>Pocilloporidae</taxon>
        <taxon>Stylophora</taxon>
    </lineage>
</organism>
<sequence>MSHKRVVSSPSHSPTLLQPARSNSQRKIYQIAQIRHLEPQKRQYTASEIQPSEVEKRENYLLSYKLAFLEDRKSLWGATALHNLCRRTKLTGLNNNPTV</sequence>
<evidence type="ECO:0000313" key="3">
    <source>
        <dbReference type="Proteomes" id="UP000225706"/>
    </source>
</evidence>
<dbReference type="AlphaFoldDB" id="A0A2B4SV88"/>
<proteinExistence type="predicted"/>
<evidence type="ECO:0000313" key="2">
    <source>
        <dbReference type="EMBL" id="PFX33801.1"/>
    </source>
</evidence>
<feature type="region of interest" description="Disordered" evidence="1">
    <location>
        <begin position="1"/>
        <end position="24"/>
    </location>
</feature>
<dbReference type="EMBL" id="LSMT01000008">
    <property type="protein sequence ID" value="PFX33801.1"/>
    <property type="molecule type" value="Genomic_DNA"/>
</dbReference>
<gene>
    <name evidence="2" type="ORF">AWC38_SpisGene1244</name>
</gene>
<name>A0A2B4SV88_STYPI</name>
<protein>
    <submittedName>
        <fullName evidence="2">Uncharacterized protein</fullName>
    </submittedName>
</protein>
<keyword evidence="3" id="KW-1185">Reference proteome</keyword>
<accession>A0A2B4SV88</accession>
<evidence type="ECO:0000256" key="1">
    <source>
        <dbReference type="SAM" id="MobiDB-lite"/>
    </source>
</evidence>
<comment type="caution">
    <text evidence="2">The sequence shown here is derived from an EMBL/GenBank/DDBJ whole genome shotgun (WGS) entry which is preliminary data.</text>
</comment>
<reference evidence="3" key="1">
    <citation type="journal article" date="2017" name="bioRxiv">
        <title>Comparative analysis of the genomes of Stylophora pistillata and Acropora digitifera provides evidence for extensive differences between species of corals.</title>
        <authorList>
            <person name="Voolstra C.R."/>
            <person name="Li Y."/>
            <person name="Liew Y.J."/>
            <person name="Baumgarten S."/>
            <person name="Zoccola D."/>
            <person name="Flot J.-F."/>
            <person name="Tambutte S."/>
            <person name="Allemand D."/>
            <person name="Aranda M."/>
        </authorList>
    </citation>
    <scope>NUCLEOTIDE SEQUENCE [LARGE SCALE GENOMIC DNA]</scope>
</reference>
<feature type="compositionally biased region" description="Polar residues" evidence="1">
    <location>
        <begin position="8"/>
        <end position="24"/>
    </location>
</feature>
<dbReference type="Proteomes" id="UP000225706">
    <property type="component" value="Unassembled WGS sequence"/>
</dbReference>